<dbReference type="GO" id="GO:0016740">
    <property type="term" value="F:transferase activity"/>
    <property type="evidence" value="ECO:0007669"/>
    <property type="project" value="UniProtKB-KW"/>
</dbReference>
<dbReference type="SUPFAM" id="SSF53756">
    <property type="entry name" value="UDP-Glycosyltransferase/glycogen phosphorylase"/>
    <property type="match status" value="1"/>
</dbReference>
<keyword evidence="1" id="KW-0808">Transferase</keyword>
<feature type="domain" description="3-deoxy-D-manno-octulosonic-acid transferase N-terminal" evidence="2">
    <location>
        <begin position="34"/>
        <end position="213"/>
    </location>
</feature>
<dbReference type="AlphaFoldDB" id="A0A0F9EB70"/>
<evidence type="ECO:0000256" key="1">
    <source>
        <dbReference type="ARBA" id="ARBA00022679"/>
    </source>
</evidence>
<protein>
    <recommendedName>
        <fullName evidence="2">3-deoxy-D-manno-octulosonic-acid transferase N-terminal domain-containing protein</fullName>
    </recommendedName>
</protein>
<accession>A0A0F9EB70</accession>
<feature type="non-terminal residue" evidence="3">
    <location>
        <position position="283"/>
    </location>
</feature>
<dbReference type="GO" id="GO:0005886">
    <property type="term" value="C:plasma membrane"/>
    <property type="evidence" value="ECO:0007669"/>
    <property type="project" value="TreeGrafter"/>
</dbReference>
<dbReference type="EMBL" id="LAZR01025646">
    <property type="protein sequence ID" value="KKL71263.1"/>
    <property type="molecule type" value="Genomic_DNA"/>
</dbReference>
<dbReference type="InterPro" id="IPR007507">
    <property type="entry name" value="Glycos_transf_N"/>
</dbReference>
<proteinExistence type="predicted"/>
<organism evidence="3">
    <name type="scientific">marine sediment metagenome</name>
    <dbReference type="NCBI Taxonomy" id="412755"/>
    <lineage>
        <taxon>unclassified sequences</taxon>
        <taxon>metagenomes</taxon>
        <taxon>ecological metagenomes</taxon>
    </lineage>
</organism>
<gene>
    <name evidence="3" type="ORF">LCGC14_2096670</name>
</gene>
<reference evidence="3" key="1">
    <citation type="journal article" date="2015" name="Nature">
        <title>Complex archaea that bridge the gap between prokaryotes and eukaryotes.</title>
        <authorList>
            <person name="Spang A."/>
            <person name="Saw J.H."/>
            <person name="Jorgensen S.L."/>
            <person name="Zaremba-Niedzwiedzka K."/>
            <person name="Martijn J."/>
            <person name="Lind A.E."/>
            <person name="van Eijk R."/>
            <person name="Schleper C."/>
            <person name="Guy L."/>
            <person name="Ettema T.J."/>
        </authorList>
    </citation>
    <scope>NUCLEOTIDE SEQUENCE</scope>
</reference>
<evidence type="ECO:0000259" key="2">
    <source>
        <dbReference type="Pfam" id="PF04413"/>
    </source>
</evidence>
<dbReference type="PANTHER" id="PTHR42755:SF1">
    <property type="entry name" value="3-DEOXY-D-MANNO-OCTULOSONIC ACID TRANSFERASE, MITOCHONDRIAL-RELATED"/>
    <property type="match status" value="1"/>
</dbReference>
<dbReference type="PANTHER" id="PTHR42755">
    <property type="entry name" value="3-DEOXY-MANNO-OCTULOSONATE CYTIDYLYLTRANSFERASE"/>
    <property type="match status" value="1"/>
</dbReference>
<dbReference type="InterPro" id="IPR038107">
    <property type="entry name" value="Glycos_transf_N_sf"/>
</dbReference>
<dbReference type="InterPro" id="IPR039901">
    <property type="entry name" value="Kdotransferase"/>
</dbReference>
<sequence length="283" mass="32547">MPIIFDSIYLAASVVGAPYTLFKMLTSERHRSGLYQRFGMVSERTSKKPGIWIHGASVGEVITAKSIIEKIDQEFPEWETFISTSTNTGYSVARQNFSDKPVFYFPVDLSWITRKVLRRVKPSCILLIELEIWPNFLVSVYEKNIPLIIVNGRISNKSFKTYRIISRISEAFYNSLTNKMNIYCARTELDAQRFCSLGIPSEQVFVTGTMKYDNIPTHIDENSKNELANLFHIKDNDLVLIGGSTHEGEEEILLRVFERLNKTYSNLRLIIAPRNMEIIRDIS</sequence>
<dbReference type="Gene3D" id="3.40.50.2000">
    <property type="entry name" value="Glycogen Phosphorylase B"/>
    <property type="match status" value="1"/>
</dbReference>
<dbReference type="GO" id="GO:0009245">
    <property type="term" value="P:lipid A biosynthetic process"/>
    <property type="evidence" value="ECO:0007669"/>
    <property type="project" value="TreeGrafter"/>
</dbReference>
<name>A0A0F9EB70_9ZZZZ</name>
<evidence type="ECO:0000313" key="3">
    <source>
        <dbReference type="EMBL" id="KKL71263.1"/>
    </source>
</evidence>
<dbReference type="Gene3D" id="3.40.50.11720">
    <property type="entry name" value="3-Deoxy-D-manno-octulosonic-acid transferase, N-terminal domain"/>
    <property type="match status" value="1"/>
</dbReference>
<comment type="caution">
    <text evidence="3">The sequence shown here is derived from an EMBL/GenBank/DDBJ whole genome shotgun (WGS) entry which is preliminary data.</text>
</comment>
<dbReference type="Pfam" id="PF04413">
    <property type="entry name" value="Glycos_transf_N"/>
    <property type="match status" value="1"/>
</dbReference>